<dbReference type="GeneID" id="10505142"/>
<dbReference type="FunCoup" id="F1A2D1">
    <property type="interactions" value="937"/>
</dbReference>
<evidence type="ECO:0000313" key="2">
    <source>
        <dbReference type="Proteomes" id="UP000001064"/>
    </source>
</evidence>
<protein>
    <submittedName>
        <fullName evidence="1">Expressed protein</fullName>
    </submittedName>
</protein>
<organism evidence="1 2">
    <name type="scientific">Dictyostelium purpureum</name>
    <name type="common">Slime mold</name>
    <dbReference type="NCBI Taxonomy" id="5786"/>
    <lineage>
        <taxon>Eukaryota</taxon>
        <taxon>Amoebozoa</taxon>
        <taxon>Evosea</taxon>
        <taxon>Eumycetozoa</taxon>
        <taxon>Dictyostelia</taxon>
        <taxon>Dictyosteliales</taxon>
        <taxon>Dictyosteliaceae</taxon>
        <taxon>Dictyostelium</taxon>
    </lineage>
</organism>
<proteinExistence type="predicted"/>
<evidence type="ECO:0000313" key="1">
    <source>
        <dbReference type="EMBL" id="EGC29657.1"/>
    </source>
</evidence>
<accession>F1A2D1</accession>
<gene>
    <name evidence="1" type="ORF">DICPUDRAFT_93113</name>
</gene>
<dbReference type="InParanoid" id="F1A2D1"/>
<reference evidence="2" key="1">
    <citation type="journal article" date="2011" name="Genome Biol.">
        <title>Comparative genomics of the social amoebae Dictyostelium discoideum and Dictyostelium purpureum.</title>
        <authorList>
            <consortium name="US DOE Joint Genome Institute (JGI-PGF)"/>
            <person name="Sucgang R."/>
            <person name="Kuo A."/>
            <person name="Tian X."/>
            <person name="Salerno W."/>
            <person name="Parikh A."/>
            <person name="Feasley C.L."/>
            <person name="Dalin E."/>
            <person name="Tu H."/>
            <person name="Huang E."/>
            <person name="Barry K."/>
            <person name="Lindquist E."/>
            <person name="Shapiro H."/>
            <person name="Bruce D."/>
            <person name="Schmutz J."/>
            <person name="Salamov A."/>
            <person name="Fey P."/>
            <person name="Gaudet P."/>
            <person name="Anjard C."/>
            <person name="Babu M.M."/>
            <person name="Basu S."/>
            <person name="Bushmanova Y."/>
            <person name="van der Wel H."/>
            <person name="Katoh-Kurasawa M."/>
            <person name="Dinh C."/>
            <person name="Coutinho P.M."/>
            <person name="Saito T."/>
            <person name="Elias M."/>
            <person name="Schaap P."/>
            <person name="Kay R.R."/>
            <person name="Henrissat B."/>
            <person name="Eichinger L."/>
            <person name="Rivero F."/>
            <person name="Putnam N.H."/>
            <person name="West C.M."/>
            <person name="Loomis W.F."/>
            <person name="Chisholm R.L."/>
            <person name="Shaulsky G."/>
            <person name="Strassmann J.E."/>
            <person name="Queller D.C."/>
            <person name="Kuspa A."/>
            <person name="Grigoriev I.V."/>
        </authorList>
    </citation>
    <scope>NUCLEOTIDE SEQUENCE [LARGE SCALE GENOMIC DNA]</scope>
    <source>
        <strain evidence="2">QSDP1</strain>
    </source>
</reference>
<dbReference type="VEuPathDB" id="AmoebaDB:DICPUDRAFT_93113"/>
<dbReference type="Proteomes" id="UP000001064">
    <property type="component" value="Unassembled WGS sequence"/>
</dbReference>
<dbReference type="EMBL" id="GL871406">
    <property type="protein sequence ID" value="EGC29657.1"/>
    <property type="molecule type" value="Genomic_DNA"/>
</dbReference>
<dbReference type="RefSeq" id="XP_003293826.1">
    <property type="nucleotide sequence ID" value="XM_003293778.1"/>
</dbReference>
<sequence>MLFKSLVSLKSTSSVSKNTISTSSDSISFDNNNIQSSRMVTSGYFTRPSFVGY</sequence>
<dbReference type="AlphaFoldDB" id="F1A2D1"/>
<keyword evidence="2" id="KW-1185">Reference proteome</keyword>
<name>F1A2D1_DICPU</name>
<dbReference type="KEGG" id="dpp:DICPUDRAFT_93113"/>